<evidence type="ECO:0000313" key="2">
    <source>
        <dbReference type="Proteomes" id="UP000306327"/>
    </source>
</evidence>
<accession>A0AB38P050</accession>
<reference evidence="1 2" key="1">
    <citation type="journal article" date="2019" name="Sci. Rep.">
        <title>Differences in resource use lead to coexistence of seed-transmitted microbial populations.</title>
        <authorList>
            <person name="Torres-Cortes G."/>
            <person name="Garcia B.J."/>
            <person name="Compant S."/>
            <person name="Rezki S."/>
            <person name="Jones P."/>
            <person name="Preveaux A."/>
            <person name="Briand M."/>
            <person name="Roulet A."/>
            <person name="Bouchez O."/>
            <person name="Jacobson D."/>
            <person name="Barret M."/>
        </authorList>
    </citation>
    <scope>NUCLEOTIDE SEQUENCE [LARGE SCALE GENOMIC DNA]</scope>
    <source>
        <strain evidence="1 2">CFBP13530</strain>
    </source>
</reference>
<dbReference type="RefSeq" id="WP_137273333.1">
    <property type="nucleotide sequence ID" value="NZ_QGAL01000008.1"/>
</dbReference>
<protein>
    <submittedName>
        <fullName evidence="1">Uncharacterized protein</fullName>
    </submittedName>
</protein>
<sequence>MGELIIAPYKHAHLLEYDVDRHDDWFFARELQNGVITLKIPRLLFTGSAAKITMQPDNYYKSGYLWKTLYPIGYTEDDIIRTLNEAFNNIDRDDSNYPTSEQGSGVLYGYALVNAPLKTIKLRIQLRGNQIQSVFPAWEQPFTGNTGKPYSHSNSISFNIAESTVYYEKFSNPWGHIFQEESPSADALLDITPTFILHRPRRDSSITIDNWRDMREKELMEIAPSMSYEDLQRIENYLQDYVCSKNPYGVQYSLYTSLFDQICQDDELFNAAQLFENIAECIQVLTHSDIENGTRRAIDAMVRFISMAVVHTGGLCTLQFKRVLGEFLKAALGHPDENSSRDFFAALASSSCRAALYSEFDLSPFVKENNKLGRSLFGFPEVDIELKPGHLYEYLSLNLGENYLLTLSKDERLAIARGCFPTAELHAMVADTMLFLSGIDFQFFMPIRLNPGRLAEKSPPSEEDLTAVVRDYSRMLVIYRQRIVMEDPDAYKAEIDPEKVATEENFNLIRQKHKRAFVWMMHEAMLKGLIKLADHLGYDNLKAKSGDMLSQLPKEVIPTPKPVPDYILDRQDKLEVPVQDVSVDNLVELILGLDSHVSD</sequence>
<dbReference type="AlphaFoldDB" id="A0AB38P050"/>
<proteinExistence type="predicted"/>
<gene>
    <name evidence="1" type="ORF">EcCFBP13530_20470</name>
</gene>
<dbReference type="Proteomes" id="UP000306327">
    <property type="component" value="Unassembled WGS sequence"/>
</dbReference>
<comment type="caution">
    <text evidence="1">The sequence shown here is derived from an EMBL/GenBank/DDBJ whole genome shotgun (WGS) entry which is preliminary data.</text>
</comment>
<organism evidence="1 2">
    <name type="scientific">Enterobacter cancerogenus</name>
    <dbReference type="NCBI Taxonomy" id="69218"/>
    <lineage>
        <taxon>Bacteria</taxon>
        <taxon>Pseudomonadati</taxon>
        <taxon>Pseudomonadota</taxon>
        <taxon>Gammaproteobacteria</taxon>
        <taxon>Enterobacterales</taxon>
        <taxon>Enterobacteriaceae</taxon>
        <taxon>Enterobacter</taxon>
        <taxon>Enterobacter cloacae complex</taxon>
    </lineage>
</organism>
<name>A0AB38P050_9ENTR</name>
<evidence type="ECO:0000313" key="1">
    <source>
        <dbReference type="EMBL" id="TKK15782.1"/>
    </source>
</evidence>
<dbReference type="EMBL" id="QGAL01000008">
    <property type="protein sequence ID" value="TKK15782.1"/>
    <property type="molecule type" value="Genomic_DNA"/>
</dbReference>